<name>A0ABU6K711_9RHOO</name>
<accession>A0ABU6K711</accession>
<reference evidence="1 2" key="1">
    <citation type="submission" date="2024-01" db="EMBL/GenBank/DDBJ databases">
        <title>Uliginosibacterium soil sp. nov.</title>
        <authorList>
            <person name="Lv Y."/>
        </authorList>
    </citation>
    <scope>NUCLEOTIDE SEQUENCE [LARGE SCALE GENOMIC DNA]</scope>
    <source>
        <strain evidence="1 2">H3</strain>
    </source>
</reference>
<evidence type="ECO:0000313" key="1">
    <source>
        <dbReference type="EMBL" id="MEC5386775.1"/>
    </source>
</evidence>
<gene>
    <name evidence="1" type="ORF">VVD49_13655</name>
</gene>
<sequence length="140" mass="15616">MPYLFQRAVEAALLKDPDKADFKHLKEKCESKTQSLAADFHRINPQPDDMQIAGPLVVSMGEQFKPKNGPWAGTYVDNWRMVSGNAPIVTALVSAQLQQAYELELDISNERVIGKMFGLAVLVWSVLGEYSSPPQEPGRR</sequence>
<comment type="caution">
    <text evidence="1">The sequence shown here is derived from an EMBL/GenBank/DDBJ whole genome shotgun (WGS) entry which is preliminary data.</text>
</comment>
<protein>
    <submittedName>
        <fullName evidence="1">Uncharacterized protein</fullName>
    </submittedName>
</protein>
<keyword evidence="2" id="KW-1185">Reference proteome</keyword>
<organism evidence="1 2">
    <name type="scientific">Uliginosibacterium silvisoli</name>
    <dbReference type="NCBI Taxonomy" id="3114758"/>
    <lineage>
        <taxon>Bacteria</taxon>
        <taxon>Pseudomonadati</taxon>
        <taxon>Pseudomonadota</taxon>
        <taxon>Betaproteobacteria</taxon>
        <taxon>Rhodocyclales</taxon>
        <taxon>Zoogloeaceae</taxon>
        <taxon>Uliginosibacterium</taxon>
    </lineage>
</organism>
<dbReference type="RefSeq" id="WP_327599734.1">
    <property type="nucleotide sequence ID" value="NZ_JAYXHS010000002.1"/>
</dbReference>
<proteinExistence type="predicted"/>
<dbReference type="Proteomes" id="UP001331561">
    <property type="component" value="Unassembled WGS sequence"/>
</dbReference>
<evidence type="ECO:0000313" key="2">
    <source>
        <dbReference type="Proteomes" id="UP001331561"/>
    </source>
</evidence>
<dbReference type="EMBL" id="JAYXHS010000002">
    <property type="protein sequence ID" value="MEC5386775.1"/>
    <property type="molecule type" value="Genomic_DNA"/>
</dbReference>